<gene>
    <name evidence="2" type="ORF">BD626DRAFT_186918</name>
</gene>
<feature type="compositionally biased region" description="Basic and acidic residues" evidence="1">
    <location>
        <begin position="106"/>
        <end position="121"/>
    </location>
</feature>
<dbReference type="Proteomes" id="UP000320762">
    <property type="component" value="Unassembled WGS sequence"/>
</dbReference>
<dbReference type="AlphaFoldDB" id="A0A550C0I9"/>
<protein>
    <submittedName>
        <fullName evidence="2">Uncharacterized protein</fullName>
    </submittedName>
</protein>
<sequence length="165" mass="18332">MHVLHPHILSVSPILLCHCSVGLHFSFRALRSDFPEDAMLCTRGRCLWRGRCSWLAAIYTLQTRRVLYTGNQQKTFLNSRGQHTCAILSCGPHSPVSHEAGWVPRAAERTKGRRQDNKQDKGLSSVELPSVLPPPPKALLSSCTARRRHRCLSGGLGLYGKAPAR</sequence>
<evidence type="ECO:0000313" key="3">
    <source>
        <dbReference type="Proteomes" id="UP000320762"/>
    </source>
</evidence>
<dbReference type="EMBL" id="VDMD01000037">
    <property type="protein sequence ID" value="TRM58314.1"/>
    <property type="molecule type" value="Genomic_DNA"/>
</dbReference>
<keyword evidence="3" id="KW-1185">Reference proteome</keyword>
<evidence type="ECO:0000256" key="1">
    <source>
        <dbReference type="SAM" id="MobiDB-lite"/>
    </source>
</evidence>
<feature type="region of interest" description="Disordered" evidence="1">
    <location>
        <begin position="101"/>
        <end position="134"/>
    </location>
</feature>
<reference evidence="2 3" key="1">
    <citation type="journal article" date="2019" name="New Phytol.">
        <title>Comparative genomics reveals unique wood-decay strategies and fruiting body development in the Schizophyllaceae.</title>
        <authorList>
            <person name="Almasi E."/>
            <person name="Sahu N."/>
            <person name="Krizsan K."/>
            <person name="Balint B."/>
            <person name="Kovacs G.M."/>
            <person name="Kiss B."/>
            <person name="Cseklye J."/>
            <person name="Drula E."/>
            <person name="Henrissat B."/>
            <person name="Nagy I."/>
            <person name="Chovatia M."/>
            <person name="Adam C."/>
            <person name="LaButti K."/>
            <person name="Lipzen A."/>
            <person name="Riley R."/>
            <person name="Grigoriev I.V."/>
            <person name="Nagy L.G."/>
        </authorList>
    </citation>
    <scope>NUCLEOTIDE SEQUENCE [LARGE SCALE GENOMIC DNA]</scope>
    <source>
        <strain evidence="2 3">NL-1724</strain>
    </source>
</reference>
<accession>A0A550C0I9</accession>
<proteinExistence type="predicted"/>
<comment type="caution">
    <text evidence="2">The sequence shown here is derived from an EMBL/GenBank/DDBJ whole genome shotgun (WGS) entry which is preliminary data.</text>
</comment>
<name>A0A550C0I9_9AGAR</name>
<evidence type="ECO:0000313" key="2">
    <source>
        <dbReference type="EMBL" id="TRM58314.1"/>
    </source>
</evidence>
<organism evidence="2 3">
    <name type="scientific">Schizophyllum amplum</name>
    <dbReference type="NCBI Taxonomy" id="97359"/>
    <lineage>
        <taxon>Eukaryota</taxon>
        <taxon>Fungi</taxon>
        <taxon>Dikarya</taxon>
        <taxon>Basidiomycota</taxon>
        <taxon>Agaricomycotina</taxon>
        <taxon>Agaricomycetes</taxon>
        <taxon>Agaricomycetidae</taxon>
        <taxon>Agaricales</taxon>
        <taxon>Schizophyllaceae</taxon>
        <taxon>Schizophyllum</taxon>
    </lineage>
</organism>